<reference evidence="2 3" key="1">
    <citation type="journal article" date="2014" name="BMC Genomics">
        <title>Genome sequencing of four Aureobasidium pullulans varieties: biotechnological potential, stress tolerance, and description of new species.</title>
        <authorList>
            <person name="Gostin Ar C."/>
            <person name="Ohm R.A."/>
            <person name="Kogej T."/>
            <person name="Sonjak S."/>
            <person name="Turk M."/>
            <person name="Zajc J."/>
            <person name="Zalar P."/>
            <person name="Grube M."/>
            <person name="Sun H."/>
            <person name="Han J."/>
            <person name="Sharma A."/>
            <person name="Chiniquy J."/>
            <person name="Ngan C.Y."/>
            <person name="Lipzen A."/>
            <person name="Barry K."/>
            <person name="Grigoriev I.V."/>
            <person name="Gunde-Cimerman N."/>
        </authorList>
    </citation>
    <scope>NUCLEOTIDE SEQUENCE [LARGE SCALE GENOMIC DNA]</scope>
    <source>
        <strain evidence="2 3">CBS 110374</strain>
    </source>
</reference>
<dbReference type="Proteomes" id="UP000030672">
    <property type="component" value="Unassembled WGS sequence"/>
</dbReference>
<dbReference type="SUPFAM" id="SSF53474">
    <property type="entry name" value="alpha/beta-Hydrolases"/>
    <property type="match status" value="1"/>
</dbReference>
<evidence type="ECO:0000313" key="2">
    <source>
        <dbReference type="EMBL" id="KEQ60495.1"/>
    </source>
</evidence>
<dbReference type="GeneID" id="63916014"/>
<dbReference type="Pfam" id="PF01738">
    <property type="entry name" value="DLH"/>
    <property type="match status" value="1"/>
</dbReference>
<proteinExistence type="predicted"/>
<dbReference type="InterPro" id="IPR029058">
    <property type="entry name" value="AB_hydrolase_fold"/>
</dbReference>
<keyword evidence="2" id="KW-0378">Hydrolase</keyword>
<dbReference type="GO" id="GO:0016787">
    <property type="term" value="F:hydrolase activity"/>
    <property type="evidence" value="ECO:0007669"/>
    <property type="project" value="UniProtKB-KW"/>
</dbReference>
<dbReference type="STRING" id="1043003.A0A074VIE0"/>
<name>A0A074VIE0_AURM1</name>
<protein>
    <submittedName>
        <fullName evidence="2">Alpha/beta-hydrolase</fullName>
    </submittedName>
</protein>
<dbReference type="EMBL" id="KL584842">
    <property type="protein sequence ID" value="KEQ60495.1"/>
    <property type="molecule type" value="Genomic_DNA"/>
</dbReference>
<gene>
    <name evidence="2" type="ORF">M437DRAFT_54138</name>
</gene>
<dbReference type="Gene3D" id="3.40.50.1820">
    <property type="entry name" value="alpha/beta hydrolase"/>
    <property type="match status" value="1"/>
</dbReference>
<sequence length="258" mass="28772">MDEMLAKPPSDCCFRPGSQQIGTPRGNIRQIGGVDTYTSIPPDSVSANGNVLLYFPDAFGLYENAFLMMDNFAAAGYLVLGVDYFAGDSVAKHNTTPLSDPTFDFGAWTQKHLHSSEQIAESWVKSVVKEFGGEGVKFGCVGYCWGARFVCRQLSIQGICRVGVVAHPSFLRETHVKGVQAPLYIVAPADDELFPHEQRNRTQEILAKGEVHFSMQTYSRVGHGFATRANLEDPYAKWAKEQCLEKFVSWLDYWLLKE</sequence>
<organism evidence="2 3">
    <name type="scientific">Aureobasidium melanogenum (strain CBS 110374)</name>
    <name type="common">Aureobasidium pullulans var. melanogenum</name>
    <dbReference type="NCBI Taxonomy" id="1043003"/>
    <lineage>
        <taxon>Eukaryota</taxon>
        <taxon>Fungi</taxon>
        <taxon>Dikarya</taxon>
        <taxon>Ascomycota</taxon>
        <taxon>Pezizomycotina</taxon>
        <taxon>Dothideomycetes</taxon>
        <taxon>Dothideomycetidae</taxon>
        <taxon>Dothideales</taxon>
        <taxon>Saccotheciaceae</taxon>
        <taxon>Aureobasidium</taxon>
    </lineage>
</organism>
<keyword evidence="3" id="KW-1185">Reference proteome</keyword>
<dbReference type="RefSeq" id="XP_040877518.1">
    <property type="nucleotide sequence ID" value="XM_041022641.1"/>
</dbReference>
<dbReference type="HOGENOM" id="CLU_054590_2_1_1"/>
<dbReference type="PANTHER" id="PTHR17630">
    <property type="entry name" value="DIENELACTONE HYDROLASE"/>
    <property type="match status" value="1"/>
</dbReference>
<evidence type="ECO:0000259" key="1">
    <source>
        <dbReference type="Pfam" id="PF01738"/>
    </source>
</evidence>
<dbReference type="AlphaFoldDB" id="A0A074VIE0"/>
<accession>A0A074VIE0</accession>
<feature type="domain" description="Dienelactone hydrolase" evidence="1">
    <location>
        <begin position="36"/>
        <end position="252"/>
    </location>
</feature>
<dbReference type="PANTHER" id="PTHR17630:SF44">
    <property type="entry name" value="PROTEIN AIM2"/>
    <property type="match status" value="1"/>
</dbReference>
<dbReference type="InterPro" id="IPR002925">
    <property type="entry name" value="Dienelactn_hydro"/>
</dbReference>
<evidence type="ECO:0000313" key="3">
    <source>
        <dbReference type="Proteomes" id="UP000030672"/>
    </source>
</evidence>